<dbReference type="AlphaFoldDB" id="A0A074VEF8"/>
<reference evidence="2 3" key="1">
    <citation type="journal article" date="2014" name="PLoS Genet.">
        <title>Hidden diversity in honey bee gut symbionts detected by single-cell genomics.</title>
        <authorList>
            <person name="Engel P."/>
            <person name="Stepanauskas R."/>
            <person name="Moran N."/>
        </authorList>
    </citation>
    <scope>NUCLEOTIDE SEQUENCE [LARGE SCALE GENOMIC DNA]</scope>
    <source>
        <strain evidence="2 3">SCGC AB-598-J21</strain>
    </source>
</reference>
<keyword evidence="1" id="KW-0812">Transmembrane</keyword>
<organism evidence="2 3">
    <name type="scientific">Snodgrassella alvi SCGC AB-598-J21</name>
    <dbReference type="NCBI Taxonomy" id="1385367"/>
    <lineage>
        <taxon>Bacteria</taxon>
        <taxon>Pseudomonadati</taxon>
        <taxon>Pseudomonadota</taxon>
        <taxon>Betaproteobacteria</taxon>
        <taxon>Neisseriales</taxon>
        <taxon>Neisseriaceae</taxon>
        <taxon>Snodgrassella</taxon>
    </lineage>
</organism>
<dbReference type="InterPro" id="IPR050083">
    <property type="entry name" value="HtpX_protease"/>
</dbReference>
<dbReference type="PANTHER" id="PTHR43221:SF1">
    <property type="entry name" value="PROTEASE HTPX"/>
    <property type="match status" value="1"/>
</dbReference>
<feature type="transmembrane region" description="Helical" evidence="1">
    <location>
        <begin position="439"/>
        <end position="458"/>
    </location>
</feature>
<dbReference type="EMBL" id="AVQL01000443">
    <property type="protein sequence ID" value="KEQ00855.1"/>
    <property type="molecule type" value="Genomic_DNA"/>
</dbReference>
<dbReference type="PANTHER" id="PTHR43221">
    <property type="entry name" value="PROTEASE HTPX"/>
    <property type="match status" value="1"/>
</dbReference>
<keyword evidence="1" id="KW-1133">Transmembrane helix</keyword>
<sequence>MCLFSGVVALFLIQHLGRKADKSLKQLRINFTRASHMIQAILLILPISLILSFLFVFIILTDGTRPEKAIIPLFVVAGLCFFYLHRYNKQDNTGTARVSGVLITTETNPELWKLIREIVQKLGLNAMPNHIVLCIGNGFRVSNKAVRLYPDRIVLTGNTLYLDSTYINYLTLAELSSIIAQRLSHIASNDLNVSANFNRQIDKLTETANFLYQNYLSYSLFENYLFYPPYLLAKYFYCSFNKAIHWWYRSTETMADLNVLKVTHKEQFALALSKMHLLQTRINQALENYYYKTHINFLPLDYVTHYVEHSETPSLSKLLKKSPSVYARHPTLAQRLSYIKYGELNRLSGLLINISPTTLLKDLFSKELNILQSDYQNDIQETAETKLNYLKHISSQHQETITLKQGGIIRSFLRSLLAGLFILITYACITTDKAHDSEWLIGVIILSMISAFCLFRCYKMYKSIGSALLTMKPRGLILPCFDKAIPWKQIDSFEITGQMYKKLTLYLNPAFKPGEFKPCYAKIKYNKRNNHIQITAYEIRGKLKLPDCESLISDYIRVAHARIELQLFMQNKK</sequence>
<evidence type="ECO:0000256" key="1">
    <source>
        <dbReference type="SAM" id="Phobius"/>
    </source>
</evidence>
<name>A0A074VEF8_9NEIS</name>
<gene>
    <name evidence="2" type="ORF">SASC598J21_013720</name>
</gene>
<comment type="caution">
    <text evidence="2">The sequence shown here is derived from an EMBL/GenBank/DDBJ whole genome shotgun (WGS) entry which is preliminary data.</text>
</comment>
<feature type="transmembrane region" description="Helical" evidence="1">
    <location>
        <begin position="38"/>
        <end position="60"/>
    </location>
</feature>
<proteinExistence type="predicted"/>
<feature type="transmembrane region" description="Helical" evidence="1">
    <location>
        <begin position="411"/>
        <end position="427"/>
    </location>
</feature>
<protein>
    <submittedName>
        <fullName evidence="2">Uncharacterized protein</fullName>
    </submittedName>
</protein>
<evidence type="ECO:0000313" key="3">
    <source>
        <dbReference type="Proteomes" id="UP000027644"/>
    </source>
</evidence>
<keyword evidence="1" id="KW-0472">Membrane</keyword>
<dbReference type="Proteomes" id="UP000027644">
    <property type="component" value="Unassembled WGS sequence"/>
</dbReference>
<accession>A0A074VEF8</accession>
<evidence type="ECO:0000313" key="2">
    <source>
        <dbReference type="EMBL" id="KEQ00855.1"/>
    </source>
</evidence>